<proteinExistence type="predicted"/>
<dbReference type="AlphaFoldDB" id="A0A069D3A3"/>
<accession>A0A069D3A3</accession>
<comment type="caution">
    <text evidence="1">The sequence shown here is derived from an EMBL/GenBank/DDBJ whole genome shotgun (WGS) entry which is preliminary data.</text>
</comment>
<name>A0A069D3A3_9BACE</name>
<dbReference type="EMBL" id="BAJS01000009">
    <property type="protein sequence ID" value="GAK36751.1"/>
    <property type="molecule type" value="Genomic_DNA"/>
</dbReference>
<keyword evidence="2" id="KW-1185">Reference proteome</keyword>
<evidence type="ECO:0000313" key="2">
    <source>
        <dbReference type="Proteomes" id="UP000027601"/>
    </source>
</evidence>
<evidence type="ECO:0000313" key="1">
    <source>
        <dbReference type="EMBL" id="GAK36751.1"/>
    </source>
</evidence>
<reference evidence="1 2" key="1">
    <citation type="journal article" date="2015" name="Microbes Environ.">
        <title>Distribution and evolution of nitrogen fixation genes in the phylum bacteroidetes.</title>
        <authorList>
            <person name="Inoue J."/>
            <person name="Oshima K."/>
            <person name="Suda W."/>
            <person name="Sakamoto M."/>
            <person name="Iino T."/>
            <person name="Noda S."/>
            <person name="Hongoh Y."/>
            <person name="Hattori M."/>
            <person name="Ohkuma M."/>
        </authorList>
    </citation>
    <scope>NUCLEOTIDE SEQUENCE [LARGE SCALE GENOMIC DNA]</scope>
    <source>
        <strain evidence="1 2">JCM 15093</strain>
    </source>
</reference>
<organism evidence="1 2">
    <name type="scientific">Bacteroides graminisolvens DSM 19988 = JCM 15093</name>
    <dbReference type="NCBI Taxonomy" id="1121097"/>
    <lineage>
        <taxon>Bacteria</taxon>
        <taxon>Pseudomonadati</taxon>
        <taxon>Bacteroidota</taxon>
        <taxon>Bacteroidia</taxon>
        <taxon>Bacteroidales</taxon>
        <taxon>Bacteroidaceae</taxon>
        <taxon>Bacteroides</taxon>
    </lineage>
</organism>
<sequence>MPLSLGLGLQGEYLMPLQKDLPRFVQVSARVMWRIGGKSKRTASVMPNRIAKRRLMS</sequence>
<protein>
    <submittedName>
        <fullName evidence="1">OmpA protein</fullName>
    </submittedName>
</protein>
<dbReference type="Proteomes" id="UP000027601">
    <property type="component" value="Unassembled WGS sequence"/>
</dbReference>
<gene>
    <name evidence="1" type="ORF">JCM15093_1941</name>
</gene>